<gene>
    <name evidence="1" type="ORF">PRSY57_0821700</name>
</gene>
<dbReference type="EMBL" id="LVLA01000009">
    <property type="protein sequence ID" value="KYN99314.1"/>
    <property type="molecule type" value="Genomic_DNA"/>
</dbReference>
<proteinExistence type="predicted"/>
<name>A0A151LK43_PLARE</name>
<reference evidence="1 2" key="1">
    <citation type="journal article" date="2016" name="Nat. Commun.">
        <title>Genomes of cryptic chimpanzee Plasmodium species reveal key evolutionary events leading to human malaria.</title>
        <authorList>
            <person name="Sundararaman S.A."/>
            <person name="Plenderleith L.J."/>
            <person name="Liu W."/>
            <person name="Loy D.E."/>
            <person name="Learn G.H."/>
            <person name="Li Y."/>
            <person name="Shaw K.S."/>
            <person name="Ayouba A."/>
            <person name="Peeters M."/>
            <person name="Speede S."/>
            <person name="Shaw G.M."/>
            <person name="Bushman F.D."/>
            <person name="Brisson D."/>
            <person name="Rayner J.C."/>
            <person name="Sharp P.M."/>
            <person name="Hahn B.H."/>
        </authorList>
    </citation>
    <scope>NUCLEOTIDE SEQUENCE [LARGE SCALE GENOMIC DNA]</scope>
    <source>
        <strain evidence="1 2">SY57</strain>
    </source>
</reference>
<protein>
    <submittedName>
        <fullName evidence="1">Uncharacterized protein</fullName>
    </submittedName>
</protein>
<organism evidence="1 2">
    <name type="scientific">Plasmodium reichenowi</name>
    <dbReference type="NCBI Taxonomy" id="5854"/>
    <lineage>
        <taxon>Eukaryota</taxon>
        <taxon>Sar</taxon>
        <taxon>Alveolata</taxon>
        <taxon>Apicomplexa</taxon>
        <taxon>Aconoidasida</taxon>
        <taxon>Haemosporida</taxon>
        <taxon>Plasmodiidae</taxon>
        <taxon>Plasmodium</taxon>
        <taxon>Plasmodium (Laverania)</taxon>
    </lineage>
</organism>
<sequence length="24" mass="2889">STLEKKISSYERKIHILKNLKMKT</sequence>
<accession>A0A151LK43</accession>
<comment type="caution">
    <text evidence="1">The sequence shown here is derived from an EMBL/GenBank/DDBJ whole genome shotgun (WGS) entry which is preliminary data.</text>
</comment>
<evidence type="ECO:0000313" key="2">
    <source>
        <dbReference type="Proteomes" id="UP000076359"/>
    </source>
</evidence>
<feature type="non-terminal residue" evidence="1">
    <location>
        <position position="1"/>
    </location>
</feature>
<dbReference type="AlphaFoldDB" id="A0A151LK43"/>
<dbReference type="Proteomes" id="UP000076359">
    <property type="component" value="Unassembled WGS sequence"/>
</dbReference>
<evidence type="ECO:0000313" key="1">
    <source>
        <dbReference type="EMBL" id="KYN99314.1"/>
    </source>
</evidence>